<comment type="similarity">
    <text evidence="1">Belongs to the short-chain dehydrogenases/reductases (SDR) family.</text>
</comment>
<dbReference type="PANTHER" id="PTHR42901">
    <property type="entry name" value="ALCOHOL DEHYDROGENASE"/>
    <property type="match status" value="1"/>
</dbReference>
<dbReference type="OrthoDB" id="1933717at2759"/>
<name>A0A8H7TCB7_9HELO</name>
<dbReference type="EMBL" id="JAFJYH010000185">
    <property type="protein sequence ID" value="KAG4416480.1"/>
    <property type="molecule type" value="Genomic_DNA"/>
</dbReference>
<evidence type="ECO:0000313" key="4">
    <source>
        <dbReference type="EMBL" id="KAG4416480.1"/>
    </source>
</evidence>
<feature type="domain" description="Ketoreductase" evidence="3">
    <location>
        <begin position="37"/>
        <end position="223"/>
    </location>
</feature>
<accession>A0A8H7TCB7</accession>
<dbReference type="PRINTS" id="PR00081">
    <property type="entry name" value="GDHRDH"/>
</dbReference>
<evidence type="ECO:0000259" key="3">
    <source>
        <dbReference type="SMART" id="SM00822"/>
    </source>
</evidence>
<sequence length="296" mass="32153">MDKEDYWVKKQQFTKTVYRDVYPAIDPTSASNSQAGKVVVITGASRGLGRLAFVNSFAKASPKAIVIVARSLGPLEEVRDEIHAINKDIEVLAVPTDLQSAASIASLWDKVKEKFGHADVLVNNAGSLNAGTVADTEVDKWWSDFETNVKGVFLLTQGFLRLLGKEKKGSIVTLSTSAAFMVFPGMSCYSLSKLASTQLQTFIAAENPNVTAISLHPGLVLTDMTMDAFRPYAKDTPELVGGVGVWLATEKAAFLNGRYIESNWSVDDLVARKEEIVGGEKLSLKLEAELGSEQFE</sequence>
<reference evidence="4" key="1">
    <citation type="submission" date="2021-02" db="EMBL/GenBank/DDBJ databases">
        <title>Genome sequence Cadophora malorum strain M34.</title>
        <authorList>
            <person name="Stefanovic E."/>
            <person name="Vu D."/>
            <person name="Scully C."/>
            <person name="Dijksterhuis J."/>
            <person name="Roader J."/>
            <person name="Houbraken J."/>
        </authorList>
    </citation>
    <scope>NUCLEOTIDE SEQUENCE</scope>
    <source>
        <strain evidence="4">M34</strain>
    </source>
</reference>
<evidence type="ECO:0000256" key="2">
    <source>
        <dbReference type="ARBA" id="ARBA00023002"/>
    </source>
</evidence>
<dbReference type="InterPro" id="IPR002347">
    <property type="entry name" value="SDR_fam"/>
</dbReference>
<dbReference type="Pfam" id="PF00106">
    <property type="entry name" value="adh_short"/>
    <property type="match status" value="1"/>
</dbReference>
<dbReference type="Proteomes" id="UP000664132">
    <property type="component" value="Unassembled WGS sequence"/>
</dbReference>
<organism evidence="4 5">
    <name type="scientific">Cadophora malorum</name>
    <dbReference type="NCBI Taxonomy" id="108018"/>
    <lineage>
        <taxon>Eukaryota</taxon>
        <taxon>Fungi</taxon>
        <taxon>Dikarya</taxon>
        <taxon>Ascomycota</taxon>
        <taxon>Pezizomycotina</taxon>
        <taxon>Leotiomycetes</taxon>
        <taxon>Helotiales</taxon>
        <taxon>Ploettnerulaceae</taxon>
        <taxon>Cadophora</taxon>
    </lineage>
</organism>
<dbReference type="GO" id="GO:0016491">
    <property type="term" value="F:oxidoreductase activity"/>
    <property type="evidence" value="ECO:0007669"/>
    <property type="project" value="UniProtKB-KW"/>
</dbReference>
<keyword evidence="5" id="KW-1185">Reference proteome</keyword>
<dbReference type="CDD" id="cd05233">
    <property type="entry name" value="SDR_c"/>
    <property type="match status" value="1"/>
</dbReference>
<dbReference type="SMART" id="SM00822">
    <property type="entry name" value="PKS_KR"/>
    <property type="match status" value="1"/>
</dbReference>
<dbReference type="SUPFAM" id="SSF51735">
    <property type="entry name" value="NAD(P)-binding Rossmann-fold domains"/>
    <property type="match status" value="1"/>
</dbReference>
<dbReference type="InterPro" id="IPR036291">
    <property type="entry name" value="NAD(P)-bd_dom_sf"/>
</dbReference>
<keyword evidence="2" id="KW-0560">Oxidoreductase</keyword>
<dbReference type="InterPro" id="IPR057326">
    <property type="entry name" value="KR_dom"/>
</dbReference>
<gene>
    <name evidence="4" type="ORF">IFR04_010398</name>
</gene>
<dbReference type="PANTHER" id="PTHR42901:SF1">
    <property type="entry name" value="ALCOHOL DEHYDROGENASE"/>
    <property type="match status" value="1"/>
</dbReference>
<dbReference type="Gene3D" id="3.40.50.720">
    <property type="entry name" value="NAD(P)-binding Rossmann-like Domain"/>
    <property type="match status" value="1"/>
</dbReference>
<dbReference type="AlphaFoldDB" id="A0A8H7TCB7"/>
<protein>
    <recommendedName>
        <fullName evidence="3">Ketoreductase domain-containing protein</fullName>
    </recommendedName>
</protein>
<evidence type="ECO:0000313" key="5">
    <source>
        <dbReference type="Proteomes" id="UP000664132"/>
    </source>
</evidence>
<proteinExistence type="inferred from homology"/>
<comment type="caution">
    <text evidence="4">The sequence shown here is derived from an EMBL/GenBank/DDBJ whole genome shotgun (WGS) entry which is preliminary data.</text>
</comment>
<evidence type="ECO:0000256" key="1">
    <source>
        <dbReference type="ARBA" id="ARBA00006484"/>
    </source>
</evidence>